<evidence type="ECO:0000256" key="3">
    <source>
        <dbReference type="ARBA" id="ARBA00022679"/>
    </source>
</evidence>
<evidence type="ECO:0000256" key="1">
    <source>
        <dbReference type="ARBA" id="ARBA00022490"/>
    </source>
</evidence>
<dbReference type="Pfam" id="PF13847">
    <property type="entry name" value="Methyltransf_31"/>
    <property type="match status" value="1"/>
</dbReference>
<keyword evidence="4 5" id="KW-0949">S-adenosyl-L-methionine</keyword>
<comment type="similarity">
    <text evidence="5">Belongs to the class I-like SAM-binding methyltransferase superfamily. EFM4 family.</text>
</comment>
<dbReference type="GO" id="GO:0016279">
    <property type="term" value="F:protein-lysine N-methyltransferase activity"/>
    <property type="evidence" value="ECO:0007669"/>
    <property type="project" value="UniProtKB-UniRule"/>
</dbReference>
<feature type="domain" description="Methyltransferase" evidence="7">
    <location>
        <begin position="97"/>
        <end position="140"/>
    </location>
</feature>
<evidence type="ECO:0000313" key="9">
    <source>
        <dbReference type="Proteomes" id="UP000001745"/>
    </source>
</evidence>
<keyword evidence="1 5" id="KW-0963">Cytoplasm</keyword>
<dbReference type="PANTHER" id="PTHR12843:SF5">
    <property type="entry name" value="EEF1A LYSINE METHYLTRANSFERASE 2"/>
    <property type="match status" value="1"/>
</dbReference>
<feature type="region of interest" description="Disordered" evidence="6">
    <location>
        <begin position="31"/>
        <end position="63"/>
    </location>
</feature>
<dbReference type="VEuPathDB" id="FungiDB:TSTA_033760"/>
<dbReference type="PhylomeDB" id="B8M6R4"/>
<feature type="compositionally biased region" description="Acidic residues" evidence="6">
    <location>
        <begin position="149"/>
        <end position="170"/>
    </location>
</feature>
<protein>
    <recommendedName>
        <fullName evidence="5">Protein-lysine N-methyltransferase EFM4</fullName>
        <ecNumber evidence="5">2.1.1.-</ecNumber>
    </recommendedName>
    <alternativeName>
        <fullName evidence="5">Elongation factor methyltransferase 4</fullName>
    </alternativeName>
</protein>
<dbReference type="OrthoDB" id="10069295at2759"/>
<evidence type="ECO:0000256" key="4">
    <source>
        <dbReference type="ARBA" id="ARBA00022691"/>
    </source>
</evidence>
<dbReference type="SUPFAM" id="SSF53335">
    <property type="entry name" value="S-adenosyl-L-methionine-dependent methyltransferases"/>
    <property type="match status" value="1"/>
</dbReference>
<dbReference type="EC" id="2.1.1.-" evidence="5"/>
<proteinExistence type="inferred from homology"/>
<dbReference type="CDD" id="cd02440">
    <property type="entry name" value="AdoMet_MTases"/>
    <property type="match status" value="1"/>
</dbReference>
<reference evidence="9" key="1">
    <citation type="journal article" date="2015" name="Genome Announc.">
        <title>Genome sequence of the AIDS-associated pathogen Penicillium marneffei (ATCC18224) and its near taxonomic relative Talaromyces stipitatus (ATCC10500).</title>
        <authorList>
            <person name="Nierman W.C."/>
            <person name="Fedorova-Abrams N.D."/>
            <person name="Andrianopoulos A."/>
        </authorList>
    </citation>
    <scope>NUCLEOTIDE SEQUENCE [LARGE SCALE GENOMIC DNA]</scope>
    <source>
        <strain evidence="9">ATCC 10500 / CBS 375.48 / QM 6759 / NRRL 1006</strain>
    </source>
</reference>
<evidence type="ECO:0000256" key="6">
    <source>
        <dbReference type="SAM" id="MobiDB-lite"/>
    </source>
</evidence>
<sequence>MDNQHPQYLEPSELGTKEYWETYYERSLEHIASKTKTRTNPSNNNTEEKEDDDDDPGTSWFSEHDAPSKILRYLTSRKFPLSPRNILQKGSRKREPSILDLGTGNGSMLALLRKRGGFKGVMVGVDYSEKSVELARELQRLRLHSAYESGDDDDYDDDDDEEEEREEEEVVVASTNDSNTVQIEEGIPVQDQDIRFEEWDILDPANENLLSNTTAEKKLSWFPYETAGFDIVLDKGTFDAVSLSDETTTANSRICHQYPVVASRLVRPGGFLIVTSCNWTEDELVRWFTSGSKTELEVWHKLEYPRFRFGGMEGQGVCTVCFRRRELIRT</sequence>
<dbReference type="FunCoup" id="B8M6R4">
    <property type="interactions" value="757"/>
</dbReference>
<dbReference type="AlphaFoldDB" id="B8M6R4"/>
<name>B8M6R4_TALSN</name>
<organism evidence="8 9">
    <name type="scientific">Talaromyces stipitatus (strain ATCC 10500 / CBS 375.48 / QM 6759 / NRRL 1006)</name>
    <name type="common">Penicillium stipitatum</name>
    <dbReference type="NCBI Taxonomy" id="441959"/>
    <lineage>
        <taxon>Eukaryota</taxon>
        <taxon>Fungi</taxon>
        <taxon>Dikarya</taxon>
        <taxon>Ascomycota</taxon>
        <taxon>Pezizomycotina</taxon>
        <taxon>Eurotiomycetes</taxon>
        <taxon>Eurotiomycetidae</taxon>
        <taxon>Eurotiales</taxon>
        <taxon>Trichocomaceae</taxon>
        <taxon>Talaromyces</taxon>
        <taxon>Talaromyces sect. Talaromyces</taxon>
    </lineage>
</organism>
<dbReference type="InterPro" id="IPR029063">
    <property type="entry name" value="SAM-dependent_MTases_sf"/>
</dbReference>
<keyword evidence="9" id="KW-1185">Reference proteome</keyword>
<feature type="region of interest" description="Disordered" evidence="6">
    <location>
        <begin position="145"/>
        <end position="174"/>
    </location>
</feature>
<dbReference type="InParanoid" id="B8M6R4"/>
<keyword evidence="2 5" id="KW-0489">Methyltransferase</keyword>
<dbReference type="GO" id="GO:0032259">
    <property type="term" value="P:methylation"/>
    <property type="evidence" value="ECO:0007669"/>
    <property type="project" value="UniProtKB-KW"/>
</dbReference>
<dbReference type="RefSeq" id="XP_002480568.1">
    <property type="nucleotide sequence ID" value="XM_002480523.1"/>
</dbReference>
<comment type="subcellular location">
    <subcellularLocation>
        <location evidence="5">Cytoplasm</location>
    </subcellularLocation>
</comment>
<evidence type="ECO:0000259" key="7">
    <source>
        <dbReference type="Pfam" id="PF13847"/>
    </source>
</evidence>
<evidence type="ECO:0000313" key="8">
    <source>
        <dbReference type="EMBL" id="EED20134.1"/>
    </source>
</evidence>
<dbReference type="InterPro" id="IPR025714">
    <property type="entry name" value="Methyltranfer_dom"/>
</dbReference>
<dbReference type="eggNOG" id="KOG1271">
    <property type="taxonomic scope" value="Eukaryota"/>
</dbReference>
<dbReference type="GO" id="GO:0016192">
    <property type="term" value="P:vesicle-mediated transport"/>
    <property type="evidence" value="ECO:0007669"/>
    <property type="project" value="UniProtKB-UniRule"/>
</dbReference>
<dbReference type="OMA" id="PTPSFQF"/>
<dbReference type="Proteomes" id="UP000001745">
    <property type="component" value="Unassembled WGS sequence"/>
</dbReference>
<dbReference type="PANTHER" id="PTHR12843">
    <property type="entry name" value="PROTEIN-LYSINE N-METHYLTRANSFERASE METTL10"/>
    <property type="match status" value="1"/>
</dbReference>
<dbReference type="HAMAP" id="MF_03188">
    <property type="entry name" value="Methyltr_EFM4"/>
    <property type="match status" value="1"/>
</dbReference>
<gene>
    <name evidence="5" type="primary">EFM4</name>
    <name evidence="8" type="ORF">TSTA_033760</name>
</gene>
<comment type="function">
    <text evidence="5">S-adenosyl-L-methionine-dependent protein-lysine N-methyltransferase that mono- and dimethylates elongation factor 1-alpha at 'Lys-316'. May play a role in intracellular transport.</text>
</comment>
<accession>B8M6R4</accession>
<dbReference type="EMBL" id="EQ962654">
    <property type="protein sequence ID" value="EED20134.1"/>
    <property type="molecule type" value="Genomic_DNA"/>
</dbReference>
<dbReference type="STRING" id="441959.B8M6R4"/>
<dbReference type="GO" id="GO:0005737">
    <property type="term" value="C:cytoplasm"/>
    <property type="evidence" value="ECO:0007669"/>
    <property type="project" value="UniProtKB-SubCell"/>
</dbReference>
<keyword evidence="3 5" id="KW-0808">Transferase</keyword>
<dbReference type="HOGENOM" id="CLU_044783_1_1_1"/>
<dbReference type="GeneID" id="8097793"/>
<keyword evidence="5" id="KW-0813">Transport</keyword>
<dbReference type="InterPro" id="IPR026635">
    <property type="entry name" value="Efm4/METTL10"/>
</dbReference>
<dbReference type="Gene3D" id="3.40.50.150">
    <property type="entry name" value="Vaccinia Virus protein VP39"/>
    <property type="match status" value="1"/>
</dbReference>
<evidence type="ECO:0000256" key="5">
    <source>
        <dbReference type="HAMAP-Rule" id="MF_03188"/>
    </source>
</evidence>
<evidence type="ECO:0000256" key="2">
    <source>
        <dbReference type="ARBA" id="ARBA00022603"/>
    </source>
</evidence>